<proteinExistence type="predicted"/>
<evidence type="ECO:0000256" key="1">
    <source>
        <dbReference type="ARBA" id="ARBA00022723"/>
    </source>
</evidence>
<dbReference type="EMBL" id="LCKF01000038">
    <property type="protein sequence ID" value="KKT90503.1"/>
    <property type="molecule type" value="Genomic_DNA"/>
</dbReference>
<protein>
    <recommendedName>
        <fullName evidence="4">EfeO-type cupredoxin-like domain-containing protein</fullName>
    </recommendedName>
</protein>
<keyword evidence="3" id="KW-0472">Membrane</keyword>
<dbReference type="AlphaFoldDB" id="A0A0G1L3V9"/>
<organism evidence="5 6">
    <name type="scientific">Candidatus Jorgensenbacteria bacterium GW2011_GWA2_45_13</name>
    <dbReference type="NCBI Taxonomy" id="1618662"/>
    <lineage>
        <taxon>Bacteria</taxon>
        <taxon>Candidatus Joergenseniibacteriota</taxon>
    </lineage>
</organism>
<keyword evidence="2" id="KW-0186">Copper</keyword>
<evidence type="ECO:0000256" key="2">
    <source>
        <dbReference type="ARBA" id="ARBA00023008"/>
    </source>
</evidence>
<dbReference type="InterPro" id="IPR028096">
    <property type="entry name" value="EfeO_Cupredoxin"/>
</dbReference>
<name>A0A0G1L3V9_9BACT</name>
<dbReference type="PANTHER" id="PTHR38439">
    <property type="entry name" value="AURACYANIN-B"/>
    <property type="match status" value="1"/>
</dbReference>
<evidence type="ECO:0000259" key="4">
    <source>
        <dbReference type="Pfam" id="PF13473"/>
    </source>
</evidence>
<keyword evidence="1" id="KW-0479">Metal-binding</keyword>
<dbReference type="GO" id="GO:0046872">
    <property type="term" value="F:metal ion binding"/>
    <property type="evidence" value="ECO:0007669"/>
    <property type="project" value="UniProtKB-KW"/>
</dbReference>
<keyword evidence="3" id="KW-1133">Transmembrane helix</keyword>
<dbReference type="Pfam" id="PF13473">
    <property type="entry name" value="Cupredoxin_1"/>
    <property type="match status" value="1"/>
</dbReference>
<evidence type="ECO:0000313" key="5">
    <source>
        <dbReference type="EMBL" id="KKT90503.1"/>
    </source>
</evidence>
<dbReference type="Gene3D" id="2.60.40.420">
    <property type="entry name" value="Cupredoxins - blue copper proteins"/>
    <property type="match status" value="1"/>
</dbReference>
<evidence type="ECO:0000313" key="6">
    <source>
        <dbReference type="Proteomes" id="UP000033966"/>
    </source>
</evidence>
<sequence>MENTIRVIITLFFIGLIALAVIFFGVFGILPLTKIGSLKNNSTSTETVPQTTIPVQTPSSGNGQVIGGGQVQQPPQNGGEIIPPTPPRVVRLDVPPGSPNAPRQSDPLQAEQIPPGALQVIIKNNAFSPASFAVKSGDVVTIYFTSSDGRSHSIGFQDPSVQGIAVGVGPGETRSISFKTPKAGTYAFQCNVPGHAGAGERGTMVVE</sequence>
<comment type="caution">
    <text evidence="5">The sequence shown here is derived from an EMBL/GenBank/DDBJ whole genome shotgun (WGS) entry which is preliminary data.</text>
</comment>
<feature type="domain" description="EfeO-type cupredoxin-like" evidence="4">
    <location>
        <begin position="117"/>
        <end position="205"/>
    </location>
</feature>
<keyword evidence="3" id="KW-0812">Transmembrane</keyword>
<accession>A0A0G1L3V9</accession>
<dbReference type="InterPro" id="IPR008972">
    <property type="entry name" value="Cupredoxin"/>
</dbReference>
<dbReference type="SUPFAM" id="SSF49503">
    <property type="entry name" value="Cupredoxins"/>
    <property type="match status" value="1"/>
</dbReference>
<evidence type="ECO:0000256" key="3">
    <source>
        <dbReference type="SAM" id="Phobius"/>
    </source>
</evidence>
<dbReference type="CDD" id="cd00920">
    <property type="entry name" value="Cupredoxin"/>
    <property type="match status" value="1"/>
</dbReference>
<dbReference type="InterPro" id="IPR050845">
    <property type="entry name" value="Cu-binding_ET"/>
</dbReference>
<dbReference type="PANTHER" id="PTHR38439:SF3">
    <property type="entry name" value="COPPER-RESISTANT CUPROPROTEIN COPI"/>
    <property type="match status" value="1"/>
</dbReference>
<feature type="transmembrane region" description="Helical" evidence="3">
    <location>
        <begin position="7"/>
        <end position="30"/>
    </location>
</feature>
<dbReference type="Proteomes" id="UP000033966">
    <property type="component" value="Unassembled WGS sequence"/>
</dbReference>
<reference evidence="5 6" key="1">
    <citation type="journal article" date="2015" name="Nature">
        <title>rRNA introns, odd ribosomes, and small enigmatic genomes across a large radiation of phyla.</title>
        <authorList>
            <person name="Brown C.T."/>
            <person name="Hug L.A."/>
            <person name="Thomas B.C."/>
            <person name="Sharon I."/>
            <person name="Castelle C.J."/>
            <person name="Singh A."/>
            <person name="Wilkins M.J."/>
            <person name="Williams K.H."/>
            <person name="Banfield J.F."/>
        </authorList>
    </citation>
    <scope>NUCLEOTIDE SEQUENCE [LARGE SCALE GENOMIC DNA]</scope>
</reference>
<gene>
    <name evidence="5" type="ORF">UW92_C0038G0008</name>
</gene>